<organism evidence="1 2">
    <name type="scientific">Microlunatus spumicola</name>
    <dbReference type="NCBI Taxonomy" id="81499"/>
    <lineage>
        <taxon>Bacteria</taxon>
        <taxon>Bacillati</taxon>
        <taxon>Actinomycetota</taxon>
        <taxon>Actinomycetes</taxon>
        <taxon>Propionibacteriales</taxon>
        <taxon>Propionibacteriaceae</taxon>
        <taxon>Microlunatus</taxon>
    </lineage>
</organism>
<name>A0ABP6Y9P4_9ACTN</name>
<keyword evidence="2" id="KW-1185">Reference proteome</keyword>
<evidence type="ECO:0008006" key="3">
    <source>
        <dbReference type="Google" id="ProtNLM"/>
    </source>
</evidence>
<protein>
    <recommendedName>
        <fullName evidence="3">DUF2716 domain-containing protein</fullName>
    </recommendedName>
</protein>
<reference evidence="2" key="1">
    <citation type="journal article" date="2019" name="Int. J. Syst. Evol. Microbiol.">
        <title>The Global Catalogue of Microorganisms (GCM) 10K type strain sequencing project: providing services to taxonomists for standard genome sequencing and annotation.</title>
        <authorList>
            <consortium name="The Broad Institute Genomics Platform"/>
            <consortium name="The Broad Institute Genome Sequencing Center for Infectious Disease"/>
            <person name="Wu L."/>
            <person name="Ma J."/>
        </authorList>
    </citation>
    <scope>NUCLEOTIDE SEQUENCE [LARGE SCALE GENOMIC DNA]</scope>
    <source>
        <strain evidence="2">JCM 16540</strain>
    </source>
</reference>
<accession>A0ABP6Y9P4</accession>
<gene>
    <name evidence="1" type="ORF">GCM10022197_41360</name>
</gene>
<dbReference type="EMBL" id="BAAAYR010000007">
    <property type="protein sequence ID" value="GAA3579553.1"/>
    <property type="molecule type" value="Genomic_DNA"/>
</dbReference>
<evidence type="ECO:0000313" key="2">
    <source>
        <dbReference type="Proteomes" id="UP001500767"/>
    </source>
</evidence>
<comment type="caution">
    <text evidence="1">The sequence shown here is derived from an EMBL/GenBank/DDBJ whole genome shotgun (WGS) entry which is preliminary data.</text>
</comment>
<evidence type="ECO:0000313" key="1">
    <source>
        <dbReference type="EMBL" id="GAA3579553.1"/>
    </source>
</evidence>
<dbReference type="Proteomes" id="UP001500767">
    <property type="component" value="Unassembled WGS sequence"/>
</dbReference>
<dbReference type="RefSeq" id="WP_204913020.1">
    <property type="nucleotide sequence ID" value="NZ_BAAAYR010000007.1"/>
</dbReference>
<sequence>MAITWTSDTTGADWLGATGAPWWQVVRFGPPVFEAYARLRYVPDPAFPGQREAEVDRPEDLPPDLQQARTALAVLSAFTSTPDDCWFAIWEGCSSSLELPPGLPLHALPHRSYGLLRGALNDLADWEETVRIQLDAPPAFVWPADRSWCFASDVDPHYAGVGASEAAVRALLAAPGLDAVRAEPSGHQPTYS</sequence>
<proteinExistence type="predicted"/>